<feature type="binding site" evidence="1">
    <location>
        <position position="105"/>
    </location>
    <ligand>
        <name>substrate</name>
    </ligand>
</feature>
<dbReference type="AlphaFoldDB" id="A0A1Q6DW26"/>
<dbReference type="Gene3D" id="3.30.1300.20">
    <property type="entry name" value="7,8-dihydroneopterin aldolase (MptD)"/>
    <property type="match status" value="1"/>
</dbReference>
<evidence type="ECO:0000313" key="3">
    <source>
        <dbReference type="EMBL" id="OKY78569.1"/>
    </source>
</evidence>
<gene>
    <name evidence="1" type="primary">mptD</name>
    <name evidence="3" type="ORF">BTN85_1066</name>
</gene>
<dbReference type="InterPro" id="IPR027508">
    <property type="entry name" value="DHN_aldolase_MptD"/>
</dbReference>
<reference evidence="3" key="1">
    <citation type="submission" date="2016-12" db="EMBL/GenBank/DDBJ databases">
        <title>Discovery of methanogenic haloarchaea.</title>
        <authorList>
            <person name="Sorokin D.Y."/>
            <person name="Makarova K.S."/>
            <person name="Abbas B."/>
            <person name="Ferrer M."/>
            <person name="Golyshin P.N."/>
        </authorList>
    </citation>
    <scope>NUCLEOTIDE SEQUENCE [LARGE SCALE GENOMIC DNA]</scope>
    <source>
        <strain evidence="3">HMET1</strain>
    </source>
</reference>
<dbReference type="GO" id="GO:0046872">
    <property type="term" value="F:metal ion binding"/>
    <property type="evidence" value="ECO:0007669"/>
    <property type="project" value="InterPro"/>
</dbReference>
<comment type="catalytic activity">
    <reaction evidence="1">
        <text>7,8-dihydroneopterin = 6-hydroxymethyl-7,8-dihydropterin + glycolaldehyde</text>
        <dbReference type="Rhea" id="RHEA:10540"/>
        <dbReference type="ChEBI" id="CHEBI:17001"/>
        <dbReference type="ChEBI" id="CHEBI:17071"/>
        <dbReference type="ChEBI" id="CHEBI:44841"/>
        <dbReference type="EC" id="4.1.2.25"/>
    </reaction>
</comment>
<comment type="similarity">
    <text evidence="1">Belongs to the archaeal dihydroneopterin aldolase family.</text>
</comment>
<dbReference type="FunCoup" id="A0A1Q6DW26">
    <property type="interactions" value="5"/>
</dbReference>
<dbReference type="Pfam" id="PF04038">
    <property type="entry name" value="DHNA"/>
    <property type="match status" value="1"/>
</dbReference>
<dbReference type="Proteomes" id="UP000185744">
    <property type="component" value="Unassembled WGS sequence"/>
</dbReference>
<dbReference type="EC" id="4.1.2.25" evidence="1"/>
<sequence>MNKLENSISDREKAVFELGIKLGSLFHQFIGTPVSSRTKNSLEKSIEESISNQPFVNSVKVNIEAGKKYNALKPEQIKAKISILYNETRAKGEIEYIEGKDYPLMQIDEVKKVSQN</sequence>
<dbReference type="InterPro" id="IPR007181">
    <property type="entry name" value="MtpD_C"/>
</dbReference>
<feature type="binding site" evidence="1">
    <location>
        <position position="17"/>
    </location>
    <ligand>
        <name>substrate</name>
    </ligand>
</feature>
<dbReference type="CDD" id="cd00371">
    <property type="entry name" value="HMA"/>
    <property type="match status" value="1"/>
</dbReference>
<dbReference type="InterPro" id="IPR036839">
    <property type="entry name" value="MptD_sf"/>
</dbReference>
<comment type="subunit">
    <text evidence="1">Homotetramer.</text>
</comment>
<dbReference type="STRING" id="1903181.BTN85_1066"/>
<keyword evidence="1" id="KW-0456">Lyase</keyword>
<protein>
    <recommendedName>
        <fullName evidence="1">Dihydroneopterin aldolase</fullName>
        <shortName evidence="1">DHNA</shortName>
        <ecNumber evidence="1">4.1.2.25</ecNumber>
    </recommendedName>
    <alternativeName>
        <fullName evidence="1">7,8-dihydroneopterin aldolase</fullName>
    </alternativeName>
</protein>
<dbReference type="GO" id="GO:0004150">
    <property type="term" value="F:dihydroneopterin aldolase activity"/>
    <property type="evidence" value="ECO:0007669"/>
    <property type="project" value="UniProtKB-UniRule"/>
</dbReference>
<organism evidence="3 4">
    <name type="scientific">Methanohalarchaeum thermophilum</name>
    <dbReference type="NCBI Taxonomy" id="1903181"/>
    <lineage>
        <taxon>Archaea</taxon>
        <taxon>Methanobacteriati</taxon>
        <taxon>Methanobacteriota</taxon>
        <taxon>Methanonatronarchaeia</taxon>
        <taxon>Methanonatronarchaeales</taxon>
        <taxon>Methanonatronarchaeaceae</taxon>
        <taxon>Candidatus Methanohalarchaeum</taxon>
    </lineage>
</organism>
<keyword evidence="4" id="KW-1185">Reference proteome</keyword>
<comment type="caution">
    <text evidence="3">The sequence shown here is derived from an EMBL/GenBank/DDBJ whole genome shotgun (WGS) entry which is preliminary data.</text>
</comment>
<accession>A0A1Q6DW26</accession>
<evidence type="ECO:0000259" key="2">
    <source>
        <dbReference type="Pfam" id="PF04038"/>
    </source>
</evidence>
<dbReference type="SUPFAM" id="SSF143560">
    <property type="entry name" value="MK0786-like"/>
    <property type="match status" value="1"/>
</dbReference>
<dbReference type="InterPro" id="IPR006121">
    <property type="entry name" value="HMA_dom"/>
</dbReference>
<comment type="function">
    <text evidence="1">Catalyzes the conversion of 7,8-dihydroneopterin (H2Neo) to 6-hydroxymethyl-7,8-dihydropterin (6-HMD).</text>
</comment>
<feature type="domain" description="Dihydroneopterin aldolase MtpD C-terminal" evidence="2">
    <location>
        <begin position="9"/>
        <end position="107"/>
    </location>
</feature>
<dbReference type="InParanoid" id="A0A1Q6DW26"/>
<dbReference type="EMBL" id="MSDW01000001">
    <property type="protein sequence ID" value="OKY78569.1"/>
    <property type="molecule type" value="Genomic_DNA"/>
</dbReference>
<proteinExistence type="inferred from homology"/>
<name>A0A1Q6DW26_METT1</name>
<evidence type="ECO:0000313" key="4">
    <source>
        <dbReference type="Proteomes" id="UP000185744"/>
    </source>
</evidence>
<dbReference type="HAMAP" id="MF_02130">
    <property type="entry name" value="DHNA_arch"/>
    <property type="match status" value="1"/>
</dbReference>
<evidence type="ECO:0000256" key="1">
    <source>
        <dbReference type="HAMAP-Rule" id="MF_02130"/>
    </source>
</evidence>